<evidence type="ECO:0000313" key="1">
    <source>
        <dbReference type="EMBL" id="KUI71250.1"/>
    </source>
</evidence>
<dbReference type="AlphaFoldDB" id="A0A194W5C6"/>
<sequence length="65" mass="7177">MTAILYLEHLSAQLNPFSSSRLISGLNVARGQCDVTVELELSAVPKWAGIRRLIDDMSTNKNCTQ</sequence>
<protein>
    <submittedName>
        <fullName evidence="1">Uncharacterized protein</fullName>
    </submittedName>
</protein>
<evidence type="ECO:0000313" key="2">
    <source>
        <dbReference type="Proteomes" id="UP000078559"/>
    </source>
</evidence>
<accession>A0A194W5C6</accession>
<keyword evidence="2" id="KW-1185">Reference proteome</keyword>
<reference evidence="1" key="1">
    <citation type="submission" date="2014-12" db="EMBL/GenBank/DDBJ databases">
        <title>Genome Sequence of Valsa Canker Pathogens Uncovers a Specific Adaption of Colonization on Woody Bark.</title>
        <authorList>
            <person name="Yin Z."/>
            <person name="Liu H."/>
            <person name="Gao X."/>
            <person name="Li Z."/>
            <person name="Song N."/>
            <person name="Ke X."/>
            <person name="Dai Q."/>
            <person name="Wu Y."/>
            <person name="Sun Y."/>
            <person name="Xu J.-R."/>
            <person name="Kang Z.K."/>
            <person name="Wang L."/>
            <person name="Huang L."/>
        </authorList>
    </citation>
    <scope>NUCLEOTIDE SEQUENCE [LARGE SCALE GENOMIC DNA]</scope>
    <source>
        <strain evidence="1">03-8</strain>
    </source>
</reference>
<proteinExistence type="predicted"/>
<gene>
    <name evidence="1" type="ORF">VM1G_11769</name>
</gene>
<name>A0A194W5C6_CYTMA</name>
<organism evidence="1 2">
    <name type="scientific">Cytospora mali</name>
    <name type="common">Apple Valsa canker fungus</name>
    <name type="synonym">Valsa mali</name>
    <dbReference type="NCBI Taxonomy" id="578113"/>
    <lineage>
        <taxon>Eukaryota</taxon>
        <taxon>Fungi</taxon>
        <taxon>Dikarya</taxon>
        <taxon>Ascomycota</taxon>
        <taxon>Pezizomycotina</taxon>
        <taxon>Sordariomycetes</taxon>
        <taxon>Sordariomycetidae</taxon>
        <taxon>Diaporthales</taxon>
        <taxon>Cytosporaceae</taxon>
        <taxon>Cytospora</taxon>
    </lineage>
</organism>
<dbReference type="Proteomes" id="UP000078559">
    <property type="component" value="Chromosome 7"/>
</dbReference>
<dbReference type="EMBL" id="CM003104">
    <property type="protein sequence ID" value="KUI71250.1"/>
    <property type="molecule type" value="Genomic_DNA"/>
</dbReference>